<dbReference type="EMBL" id="CP032744">
    <property type="protein sequence ID" value="AYJ39358.1"/>
    <property type="molecule type" value="Genomic_DNA"/>
</dbReference>
<dbReference type="eggNOG" id="ENOG5030266">
    <property type="taxonomic scope" value="Bacteria"/>
</dbReference>
<keyword evidence="5" id="KW-1185">Reference proteome</keyword>
<evidence type="ECO:0000313" key="7">
    <source>
        <dbReference type="Proteomes" id="UP000292648"/>
    </source>
</evidence>
<dbReference type="Gene3D" id="1.20.1440.50">
    <property type="entry name" value="Ta0600-like"/>
    <property type="match status" value="1"/>
</dbReference>
<keyword evidence="1" id="KW-0079">Bacteriocin immunity</keyword>
<dbReference type="InterPro" id="IPR015046">
    <property type="entry name" value="LciA_Immunity-like"/>
</dbReference>
<reference evidence="2 6" key="2">
    <citation type="submission" date="2018-10" db="EMBL/GenBank/DDBJ databases">
        <title>Genome seuquencing of Lactobacillus species.</title>
        <authorList>
            <person name="Baek C."/>
            <person name="Yi H."/>
        </authorList>
    </citation>
    <scope>NUCLEOTIDE SEQUENCE [LARGE SCALE GENOMIC DNA]</scope>
    <source>
        <strain evidence="2 6">DSM 10667</strain>
    </source>
</reference>
<dbReference type="GeneID" id="79808045"/>
<name>A0A098R3L6_9LACO</name>
<dbReference type="HOGENOM" id="CLU_2396006_0_0_9"/>
<dbReference type="Pfam" id="PF08951">
    <property type="entry name" value="EntA_Immun"/>
    <property type="match status" value="1"/>
</dbReference>
<dbReference type="EMBL" id="SEHH01000079">
    <property type="protein sequence ID" value="TBX40433.1"/>
    <property type="molecule type" value="Genomic_DNA"/>
</dbReference>
<reference evidence="3 5" key="1">
    <citation type="submission" date="2017-04" db="EMBL/GenBank/DDBJ databases">
        <title>In vitro and in silico characterization of Lactobacillus paraplantarum D2-1, a starter culture for soymilk fermentation.</title>
        <authorList>
            <person name="Endo A."/>
            <person name="Sasaki F."/>
            <person name="Maeno S."/>
            <person name="Kanesaki Y."/>
            <person name="Kubota E."/>
            <person name="Torres G.A."/>
            <person name="Tomita S."/>
            <person name="Nakagawa J."/>
        </authorList>
    </citation>
    <scope>NUCLEOTIDE SEQUENCE [LARGE SCALE GENOMIC DNA]</scope>
    <source>
        <strain evidence="3 5">D2-1</strain>
    </source>
</reference>
<protein>
    <submittedName>
        <fullName evidence="4">Bacteriocin immunity protein</fullName>
    </submittedName>
</protein>
<dbReference type="GO" id="GO:0030153">
    <property type="term" value="P:bacteriocin immunity"/>
    <property type="evidence" value="ECO:0007669"/>
    <property type="project" value="UniProtKB-KW"/>
</dbReference>
<dbReference type="RefSeq" id="WP_021732747.1">
    <property type="nucleotide sequence ID" value="NZ_AVAI01000161.1"/>
</dbReference>
<evidence type="ECO:0000256" key="1">
    <source>
        <dbReference type="ARBA" id="ARBA00023025"/>
    </source>
</evidence>
<reference evidence="4 7" key="3">
    <citation type="submission" date="2019-01" db="EMBL/GenBank/DDBJ databases">
        <title>Draft genome sequence of Lactobacillus paraplantarum OSY-TC318, a Producer of the novel lantibiotic Paraplantaracin TC318.</title>
        <authorList>
            <person name="Hussein W.E."/>
            <person name="Huang E."/>
            <person name="Yousef A.E."/>
        </authorList>
    </citation>
    <scope>NUCLEOTIDE SEQUENCE [LARGE SCALE GENOMIC DNA]</scope>
    <source>
        <strain evidence="4 7">OSY-TC318</strain>
    </source>
</reference>
<gene>
    <name evidence="4" type="ORF">EUZ87_10965</name>
    <name evidence="2" type="ORF">LP667_11350</name>
    <name evidence="3" type="ORF">LPPLD21_01993</name>
</gene>
<dbReference type="KEGG" id="lpx:ASU28_11100"/>
<dbReference type="EMBL" id="BDOR01000010">
    <property type="protein sequence ID" value="GBF02445.1"/>
    <property type="molecule type" value="Genomic_DNA"/>
</dbReference>
<evidence type="ECO:0000313" key="2">
    <source>
        <dbReference type="EMBL" id="AYJ39358.1"/>
    </source>
</evidence>
<dbReference type="Proteomes" id="UP000277896">
    <property type="component" value="Chromosome"/>
</dbReference>
<dbReference type="Proteomes" id="UP000236162">
    <property type="component" value="Unassembled WGS sequence"/>
</dbReference>
<evidence type="ECO:0000313" key="5">
    <source>
        <dbReference type="Proteomes" id="UP000236162"/>
    </source>
</evidence>
<accession>A0A098R3L6</accession>
<dbReference type="Proteomes" id="UP000292648">
    <property type="component" value="Unassembled WGS sequence"/>
</dbReference>
<dbReference type="InterPro" id="IPR023130">
    <property type="entry name" value="Ta0600-like_sf"/>
</dbReference>
<evidence type="ECO:0000313" key="6">
    <source>
        <dbReference type="Proteomes" id="UP000277896"/>
    </source>
</evidence>
<proteinExistence type="predicted"/>
<evidence type="ECO:0000313" key="3">
    <source>
        <dbReference type="EMBL" id="GBF02445.1"/>
    </source>
</evidence>
<sequence length="93" mass="10149">MLKNENAIALIRAIDVAYSDPEVRAIPELQQALAKAAQDLDCVADHHQVASRLNQLLTTWGASHSQGPAVLDQLYLITLTDGVDIPCQLPYRA</sequence>
<organism evidence="4 7">
    <name type="scientific">Lactiplantibacillus paraplantarum</name>
    <dbReference type="NCBI Taxonomy" id="60520"/>
    <lineage>
        <taxon>Bacteria</taxon>
        <taxon>Bacillati</taxon>
        <taxon>Bacillota</taxon>
        <taxon>Bacilli</taxon>
        <taxon>Lactobacillales</taxon>
        <taxon>Lactobacillaceae</taxon>
        <taxon>Lactiplantibacillus</taxon>
    </lineage>
</organism>
<dbReference type="AlphaFoldDB" id="A0A098R3L6"/>
<evidence type="ECO:0000313" key="4">
    <source>
        <dbReference type="EMBL" id="TBX40433.1"/>
    </source>
</evidence>
<dbReference type="SUPFAM" id="SSF109797">
    <property type="entry name" value="Bacteriocin immunity protein-like"/>
    <property type="match status" value="1"/>
</dbReference>